<evidence type="ECO:0000256" key="7">
    <source>
        <dbReference type="ARBA" id="ARBA00023212"/>
    </source>
</evidence>
<accession>A0AAY4BUV6</accession>
<keyword evidence="5 8" id="KW-0863">Zinc-finger</keyword>
<dbReference type="FunFam" id="2.30.29.30:FF:000158">
    <property type="entry name" value="FYVE, RhoGEF and PH domain containing 6"/>
    <property type="match status" value="1"/>
</dbReference>
<dbReference type="CDD" id="cd15743">
    <property type="entry name" value="FYVE_FGD6"/>
    <property type="match status" value="1"/>
</dbReference>
<name>A0AAY4BUV6_9TELE</name>
<dbReference type="InterPro" id="IPR001849">
    <property type="entry name" value="PH_domain"/>
</dbReference>
<feature type="compositionally biased region" description="Basic residues" evidence="9">
    <location>
        <begin position="116"/>
        <end position="130"/>
    </location>
</feature>
<evidence type="ECO:0000256" key="3">
    <source>
        <dbReference type="ARBA" id="ARBA00022658"/>
    </source>
</evidence>
<dbReference type="GO" id="GO:0005856">
    <property type="term" value="C:cytoskeleton"/>
    <property type="evidence" value="ECO:0007669"/>
    <property type="project" value="UniProtKB-SubCell"/>
</dbReference>
<dbReference type="Pfam" id="PF01363">
    <property type="entry name" value="FYVE"/>
    <property type="match status" value="1"/>
</dbReference>
<comment type="subcellular location">
    <subcellularLocation>
        <location evidence="1">Cytoplasm</location>
        <location evidence="1">Cytoskeleton</location>
    </subcellularLocation>
</comment>
<dbReference type="InterPro" id="IPR000219">
    <property type="entry name" value="DH_dom"/>
</dbReference>
<dbReference type="InterPro" id="IPR013083">
    <property type="entry name" value="Znf_RING/FYVE/PHD"/>
</dbReference>
<dbReference type="InterPro" id="IPR035899">
    <property type="entry name" value="DBL_dom_sf"/>
</dbReference>
<dbReference type="Gene3D" id="2.30.29.30">
    <property type="entry name" value="Pleckstrin-homology domain (PH domain)/Phosphotyrosine-binding domain (PTB)"/>
    <property type="match status" value="2"/>
</dbReference>
<evidence type="ECO:0000256" key="8">
    <source>
        <dbReference type="PROSITE-ProRule" id="PRU00091"/>
    </source>
</evidence>
<dbReference type="PROSITE" id="PS50010">
    <property type="entry name" value="DH_2"/>
    <property type="match status" value="1"/>
</dbReference>
<feature type="domain" description="DH" evidence="11">
    <location>
        <begin position="478"/>
        <end position="625"/>
    </location>
</feature>
<feature type="region of interest" description="Disordered" evidence="9">
    <location>
        <begin position="1"/>
        <end position="77"/>
    </location>
</feature>
<dbReference type="CDD" id="cd00160">
    <property type="entry name" value="RhoGEF"/>
    <property type="match status" value="1"/>
</dbReference>
<feature type="region of interest" description="Disordered" evidence="9">
    <location>
        <begin position="166"/>
        <end position="283"/>
    </location>
</feature>
<dbReference type="PROSITE" id="PS50178">
    <property type="entry name" value="ZF_FYVE"/>
    <property type="match status" value="1"/>
</dbReference>
<evidence type="ECO:0000259" key="10">
    <source>
        <dbReference type="PROSITE" id="PS50003"/>
    </source>
</evidence>
<feature type="region of interest" description="Disordered" evidence="9">
    <location>
        <begin position="403"/>
        <end position="462"/>
    </location>
</feature>
<evidence type="ECO:0000313" key="13">
    <source>
        <dbReference type="Ensembl" id="ENSDCDP00010023976.1"/>
    </source>
</evidence>
<dbReference type="GO" id="GO:0005085">
    <property type="term" value="F:guanyl-nucleotide exchange factor activity"/>
    <property type="evidence" value="ECO:0007669"/>
    <property type="project" value="UniProtKB-KW"/>
</dbReference>
<feature type="region of interest" description="Disordered" evidence="9">
    <location>
        <begin position="99"/>
        <end position="144"/>
    </location>
</feature>
<feature type="domain" description="FYVE-type" evidence="12">
    <location>
        <begin position="785"/>
        <end position="844"/>
    </location>
</feature>
<dbReference type="InterPro" id="IPR017455">
    <property type="entry name" value="Znf_FYVE-rel"/>
</dbReference>
<dbReference type="SUPFAM" id="SSF50729">
    <property type="entry name" value="PH domain-like"/>
    <property type="match status" value="2"/>
</dbReference>
<dbReference type="Ensembl" id="ENSDCDT00010029612.1">
    <property type="protein sequence ID" value="ENSDCDP00010023976.1"/>
    <property type="gene ID" value="ENSDCDG00010015163.1"/>
</dbReference>
<dbReference type="Proteomes" id="UP000694580">
    <property type="component" value="Unplaced"/>
</dbReference>
<evidence type="ECO:0000256" key="9">
    <source>
        <dbReference type="SAM" id="MobiDB-lite"/>
    </source>
</evidence>
<reference evidence="13" key="2">
    <citation type="submission" date="2025-09" db="UniProtKB">
        <authorList>
            <consortium name="Ensembl"/>
        </authorList>
    </citation>
    <scope>IDENTIFICATION</scope>
</reference>
<dbReference type="PROSITE" id="PS50003">
    <property type="entry name" value="PH_DOMAIN"/>
    <property type="match status" value="2"/>
</dbReference>
<keyword evidence="6" id="KW-0862">Zinc</keyword>
<evidence type="ECO:0000256" key="2">
    <source>
        <dbReference type="ARBA" id="ARBA00022490"/>
    </source>
</evidence>
<dbReference type="SMART" id="SM00325">
    <property type="entry name" value="RhoGEF"/>
    <property type="match status" value="1"/>
</dbReference>
<keyword evidence="2" id="KW-0963">Cytoplasm</keyword>
<keyword evidence="7" id="KW-0206">Cytoskeleton</keyword>
<dbReference type="SUPFAM" id="SSF48065">
    <property type="entry name" value="DBL homology domain (DH-domain)"/>
    <property type="match status" value="1"/>
</dbReference>
<proteinExistence type="predicted"/>
<evidence type="ECO:0000256" key="4">
    <source>
        <dbReference type="ARBA" id="ARBA00022723"/>
    </source>
</evidence>
<dbReference type="PANTHER" id="PTHR12673:SF12">
    <property type="entry name" value="FYVE, RHOGEF AND PH DOMAIN-CONTAINING PROTEIN 6"/>
    <property type="match status" value="1"/>
</dbReference>
<evidence type="ECO:0000259" key="12">
    <source>
        <dbReference type="PROSITE" id="PS50178"/>
    </source>
</evidence>
<dbReference type="InterPro" id="IPR000306">
    <property type="entry name" value="Znf_FYVE"/>
</dbReference>
<feature type="domain" description="PH" evidence="10">
    <location>
        <begin position="895"/>
        <end position="988"/>
    </location>
</feature>
<dbReference type="AlphaFoldDB" id="A0AAY4BUV6"/>
<evidence type="ECO:0008006" key="15">
    <source>
        <dbReference type="Google" id="ProtNLM"/>
    </source>
</evidence>
<reference evidence="13" key="1">
    <citation type="submission" date="2025-08" db="UniProtKB">
        <authorList>
            <consortium name="Ensembl"/>
        </authorList>
    </citation>
    <scope>IDENTIFICATION</scope>
</reference>
<dbReference type="InterPro" id="IPR051092">
    <property type="entry name" value="FYVE_RhoGEF_PH"/>
</dbReference>
<keyword evidence="3" id="KW-0344">Guanine-nucleotide releasing factor</keyword>
<evidence type="ECO:0000313" key="14">
    <source>
        <dbReference type="Proteomes" id="UP000694580"/>
    </source>
</evidence>
<dbReference type="Pfam" id="PF00621">
    <property type="entry name" value="RhoGEF"/>
    <property type="match status" value="1"/>
</dbReference>
<dbReference type="SMART" id="SM00064">
    <property type="entry name" value="FYVE"/>
    <property type="match status" value="1"/>
</dbReference>
<dbReference type="GO" id="GO:0005737">
    <property type="term" value="C:cytoplasm"/>
    <property type="evidence" value="ECO:0007669"/>
    <property type="project" value="TreeGrafter"/>
</dbReference>
<dbReference type="GO" id="GO:0008270">
    <property type="term" value="F:zinc ion binding"/>
    <property type="evidence" value="ECO:0007669"/>
    <property type="project" value="UniProtKB-KW"/>
</dbReference>
<dbReference type="Pfam" id="PF00169">
    <property type="entry name" value="PH"/>
    <property type="match status" value="2"/>
</dbReference>
<evidence type="ECO:0000256" key="1">
    <source>
        <dbReference type="ARBA" id="ARBA00004245"/>
    </source>
</evidence>
<evidence type="ECO:0000256" key="5">
    <source>
        <dbReference type="ARBA" id="ARBA00022771"/>
    </source>
</evidence>
<sequence>MSSGAQKPPLAPKPKVLPGDNRTIRPPIPPSPGVASPPANRRSKPAVAPKPRLARDPGAASQSTVATVGQMNLRNGQEKPGWDYIIPICLCSHEDCPQCRPQHTESVSEPQEKQLHTTKYKQKRPANRSKRTLDQDSGKATVNYCSGEDHDLQVRSYKDMNVANFASPPVQQSTHPVSRKKRPPAPVPRKPSKMPVQLDRTWMGPVEGPESTFIRQQTDLLSVDGREEETRTSPEAPPQKPQRRSLLAAPPQSSEVVDQHMSGDRKSSLKKSPEVDGKVSAQNSVSRAKTFTSVDLIKQTSFQNRRIPGRKQSERTVEESVDGDLGALSGHGPTFFSVGVEQSVDGDGAEGTYENVALYEDVPEYMNIHIPAPYSAQTGHQQTSSWQSLYEPYELYEPQELVHVPRTDGQQHGPWRRDGGREEDAGEDISFSSDEDEDRSSSSSRGEYELPDNVQPAGGAKKSKSVHIAGEIMSSERVFVDVLKLLNVDFRDAVKKASEKAGKAVIEEHHWDQHRRLADIFVKKGPYLKMYSTYIREFDRNVALLDEQCRKNPAFAAAVKEFENSPRCASLAVKHYLLKPVQRIPQYQLLLTDYLKNLTEDSSDYRDTEAALGIVKEVAHHANDIMKQGDILKKLMQVQCRLNGHHEIVQPGRVFLKEGTLMKLSRKVMQPRMFFLFNDTLLYTTPVQSGQFKLNNMLSLAGMKVTRPPQEGYQNELHIESVERSFILSASSAAERDEWLEAISAAISEHTKRKISFIPSKTQEEGENADADELLGSKAPIWIPDVRATMCMICTCEFTLTWRRHHCRACGKVVCQTCSSNKHQMEYLKNRAVRVCVQCFLILQQRGAKRGQCAVDHACGASSPVGKSPSNHAFSIRKQKRIPAALKEVSANTDNSSMSGYLERSKAYKKQWKRFWFVIKDKVLYSYAASENVAALESLPLLGYSLTEDKPGTLQFKLYHKNTLYYVFKAADAYIYRRWIGAFQEAMVL</sequence>
<dbReference type="PANTHER" id="PTHR12673">
    <property type="entry name" value="FACIOGENITAL DYSPLASIA PROTEIN"/>
    <property type="match status" value="1"/>
</dbReference>
<feature type="region of interest" description="Disordered" evidence="9">
    <location>
        <begin position="306"/>
        <end position="328"/>
    </location>
</feature>
<organism evidence="13 14">
    <name type="scientific">Denticeps clupeoides</name>
    <name type="common">denticle herring</name>
    <dbReference type="NCBI Taxonomy" id="299321"/>
    <lineage>
        <taxon>Eukaryota</taxon>
        <taxon>Metazoa</taxon>
        <taxon>Chordata</taxon>
        <taxon>Craniata</taxon>
        <taxon>Vertebrata</taxon>
        <taxon>Euteleostomi</taxon>
        <taxon>Actinopterygii</taxon>
        <taxon>Neopterygii</taxon>
        <taxon>Teleostei</taxon>
        <taxon>Clupei</taxon>
        <taxon>Clupeiformes</taxon>
        <taxon>Denticipitoidei</taxon>
        <taxon>Denticipitidae</taxon>
        <taxon>Denticeps</taxon>
    </lineage>
</organism>
<evidence type="ECO:0000256" key="6">
    <source>
        <dbReference type="ARBA" id="ARBA00022833"/>
    </source>
</evidence>
<evidence type="ECO:0000259" key="11">
    <source>
        <dbReference type="PROSITE" id="PS50010"/>
    </source>
</evidence>
<dbReference type="SMART" id="SM00233">
    <property type="entry name" value="PH"/>
    <property type="match status" value="2"/>
</dbReference>
<protein>
    <recommendedName>
        <fullName evidence="15">FYVE, RhoGEF and PH domain-containing protein 6-like</fullName>
    </recommendedName>
</protein>
<feature type="compositionally biased region" description="Basic and acidic residues" evidence="9">
    <location>
        <begin position="257"/>
        <end position="277"/>
    </location>
</feature>
<dbReference type="CDD" id="cd13237">
    <property type="entry name" value="PH2_FGD5_FGD6"/>
    <property type="match status" value="1"/>
</dbReference>
<dbReference type="InterPro" id="IPR011993">
    <property type="entry name" value="PH-like_dom_sf"/>
</dbReference>
<dbReference type="Gene3D" id="3.30.40.10">
    <property type="entry name" value="Zinc/RING finger domain, C3HC4 (zinc finger)"/>
    <property type="match status" value="1"/>
</dbReference>
<feature type="compositionally biased region" description="Polar residues" evidence="9">
    <location>
        <begin position="60"/>
        <end position="75"/>
    </location>
</feature>
<gene>
    <name evidence="13" type="primary">LOC114779558</name>
</gene>
<dbReference type="Gene3D" id="1.20.900.10">
    <property type="entry name" value="Dbl homology (DH) domain"/>
    <property type="match status" value="1"/>
</dbReference>
<keyword evidence="4" id="KW-0479">Metal-binding</keyword>
<dbReference type="GeneTree" id="ENSGT00940000156334"/>
<keyword evidence="14" id="KW-1185">Reference proteome</keyword>
<feature type="domain" description="PH" evidence="10">
    <location>
        <begin position="654"/>
        <end position="748"/>
    </location>
</feature>